<feature type="domain" description="Serine dehydratase-like alpha subunit" evidence="12">
    <location>
        <begin position="14"/>
        <end position="274"/>
    </location>
</feature>
<dbReference type="Proteomes" id="UP000183047">
    <property type="component" value="Unassembled WGS sequence"/>
</dbReference>
<evidence type="ECO:0000256" key="6">
    <source>
        <dbReference type="ARBA" id="ARBA00022723"/>
    </source>
</evidence>
<evidence type="ECO:0000256" key="7">
    <source>
        <dbReference type="ARBA" id="ARBA00023004"/>
    </source>
</evidence>
<dbReference type="GO" id="GO:0051539">
    <property type="term" value="F:4 iron, 4 sulfur cluster binding"/>
    <property type="evidence" value="ECO:0007669"/>
    <property type="project" value="UniProtKB-UniRule"/>
</dbReference>
<dbReference type="EC" id="4.3.1.17" evidence="11"/>
<evidence type="ECO:0000256" key="4">
    <source>
        <dbReference type="ARBA" id="ARBA00022432"/>
    </source>
</evidence>
<dbReference type="GO" id="GO:0046872">
    <property type="term" value="F:metal ion binding"/>
    <property type="evidence" value="ECO:0007669"/>
    <property type="project" value="UniProtKB-KW"/>
</dbReference>
<evidence type="ECO:0000256" key="10">
    <source>
        <dbReference type="ARBA" id="ARBA00049406"/>
    </source>
</evidence>
<organism evidence="13 14">
    <name type="scientific">Butyrivibrio hungatei</name>
    <dbReference type="NCBI Taxonomy" id="185008"/>
    <lineage>
        <taxon>Bacteria</taxon>
        <taxon>Bacillati</taxon>
        <taxon>Bacillota</taxon>
        <taxon>Clostridia</taxon>
        <taxon>Lachnospirales</taxon>
        <taxon>Lachnospiraceae</taxon>
        <taxon>Butyrivibrio</taxon>
    </lineage>
</organism>
<accession>A0A1G5GXK2</accession>
<dbReference type="NCBIfam" id="TIGR00718">
    <property type="entry name" value="sda_alpha"/>
    <property type="match status" value="1"/>
</dbReference>
<keyword evidence="7 11" id="KW-0408">Iron</keyword>
<reference evidence="14" key="1">
    <citation type="submission" date="2016-10" db="EMBL/GenBank/DDBJ databases">
        <authorList>
            <person name="Varghese N."/>
            <person name="Submissions S."/>
        </authorList>
    </citation>
    <scope>NUCLEOTIDE SEQUENCE [LARGE SCALE GENOMIC DNA]</scope>
    <source>
        <strain evidence="14">XBD2006</strain>
    </source>
</reference>
<comment type="catalytic activity">
    <reaction evidence="10 11">
        <text>L-serine = pyruvate + NH4(+)</text>
        <dbReference type="Rhea" id="RHEA:19169"/>
        <dbReference type="ChEBI" id="CHEBI:15361"/>
        <dbReference type="ChEBI" id="CHEBI:28938"/>
        <dbReference type="ChEBI" id="CHEBI:33384"/>
        <dbReference type="EC" id="4.3.1.17"/>
    </reaction>
</comment>
<evidence type="ECO:0000259" key="12">
    <source>
        <dbReference type="Pfam" id="PF03313"/>
    </source>
</evidence>
<evidence type="ECO:0000256" key="11">
    <source>
        <dbReference type="RuleBase" id="RU366059"/>
    </source>
</evidence>
<evidence type="ECO:0000313" key="13">
    <source>
        <dbReference type="EMBL" id="SCY56322.1"/>
    </source>
</evidence>
<dbReference type="InterPro" id="IPR005130">
    <property type="entry name" value="Ser_deHydtase-like_asu"/>
</dbReference>
<dbReference type="EMBL" id="FMUR01000027">
    <property type="protein sequence ID" value="SCY56322.1"/>
    <property type="molecule type" value="Genomic_DNA"/>
</dbReference>
<dbReference type="InterPro" id="IPR004642">
    <property type="entry name" value="Ser_deHydtase_asu"/>
</dbReference>
<evidence type="ECO:0000313" key="14">
    <source>
        <dbReference type="Proteomes" id="UP000183047"/>
    </source>
</evidence>
<comment type="cofactor">
    <cofactor evidence="1 11">
        <name>[4Fe-4S] cluster</name>
        <dbReference type="ChEBI" id="CHEBI:49883"/>
    </cofactor>
</comment>
<proteinExistence type="inferred from homology"/>
<name>A0A1G5GXK2_9FIRM</name>
<evidence type="ECO:0000256" key="2">
    <source>
        <dbReference type="ARBA" id="ARBA00004742"/>
    </source>
</evidence>
<gene>
    <name evidence="13" type="ORF">SAMN02910451_03098</name>
</gene>
<evidence type="ECO:0000256" key="9">
    <source>
        <dbReference type="ARBA" id="ARBA00023239"/>
    </source>
</evidence>
<keyword evidence="14" id="KW-1185">Reference proteome</keyword>
<keyword evidence="9 11" id="KW-0456">Lyase</keyword>
<dbReference type="GO" id="GO:0006094">
    <property type="term" value="P:gluconeogenesis"/>
    <property type="evidence" value="ECO:0007669"/>
    <property type="project" value="UniProtKB-KW"/>
</dbReference>
<comment type="pathway">
    <text evidence="2">Carbohydrate biosynthesis; gluconeogenesis.</text>
</comment>
<keyword evidence="5 11" id="KW-0004">4Fe-4S</keyword>
<evidence type="ECO:0000256" key="8">
    <source>
        <dbReference type="ARBA" id="ARBA00023014"/>
    </source>
</evidence>
<evidence type="ECO:0000256" key="1">
    <source>
        <dbReference type="ARBA" id="ARBA00001966"/>
    </source>
</evidence>
<comment type="similarity">
    <text evidence="3 11">Belongs to the iron-sulfur dependent L-serine dehydratase family.</text>
</comment>
<protein>
    <recommendedName>
        <fullName evidence="11">L-serine dehydratase</fullName>
        <ecNumber evidence="11">4.3.1.17</ecNumber>
    </recommendedName>
</protein>
<keyword evidence="8 11" id="KW-0411">Iron-sulfur</keyword>
<keyword evidence="4 11" id="KW-0312">Gluconeogenesis</keyword>
<keyword evidence="6 11" id="KW-0479">Metal-binding</keyword>
<dbReference type="InterPro" id="IPR051318">
    <property type="entry name" value="Fe-S_L-Ser"/>
</dbReference>
<dbReference type="PANTHER" id="PTHR30182">
    <property type="entry name" value="L-SERINE DEHYDRATASE"/>
    <property type="match status" value="1"/>
</dbReference>
<dbReference type="Pfam" id="PF03313">
    <property type="entry name" value="SDH_alpha"/>
    <property type="match status" value="1"/>
</dbReference>
<dbReference type="RefSeq" id="WP_074463457.1">
    <property type="nucleotide sequence ID" value="NZ_FMUR01000027.1"/>
</dbReference>
<sequence>MYKSIEDILSQAKEKDKEFWEIVLETDMESRCVSMEESMRTMEQMLEAMEYADSKYDGNLRSQSKISGGDGKLLEEYNLSGKNICGDFLGKVMERAIKMGESNACMRRIVAAPTAGSCGVVPAVLLSYKDYFDVPKDKLIHALYVAAGIGKVIGENASISGAYGGCQAEIGTASAMASGALVYLQGGDDEAIANAAAFSLKNMLGLTCDPVGGLVEVPCIKRNSHGAVNAAASAQLALAGIKSAISPDDVIDSMRRIGNEMPADVKETGKGGLAVTESAKKMLVK</sequence>
<evidence type="ECO:0000256" key="5">
    <source>
        <dbReference type="ARBA" id="ARBA00022485"/>
    </source>
</evidence>
<dbReference type="OrthoDB" id="9805537at2"/>
<evidence type="ECO:0000256" key="3">
    <source>
        <dbReference type="ARBA" id="ARBA00008636"/>
    </source>
</evidence>
<dbReference type="PANTHER" id="PTHR30182:SF1">
    <property type="entry name" value="L-SERINE DEHYDRATASE 1"/>
    <property type="match status" value="1"/>
</dbReference>
<dbReference type="GO" id="GO:0003941">
    <property type="term" value="F:L-serine ammonia-lyase activity"/>
    <property type="evidence" value="ECO:0007669"/>
    <property type="project" value="UniProtKB-UniRule"/>
</dbReference>
<dbReference type="AlphaFoldDB" id="A0A1G5GXK2"/>